<name>A0A2A4GF84_9FLAO</name>
<dbReference type="AlphaFoldDB" id="A0A2A4GF84"/>
<evidence type="ECO:0000313" key="2">
    <source>
        <dbReference type="EMBL" id="PCE66684.1"/>
    </source>
</evidence>
<dbReference type="EMBL" id="NBWU01000001">
    <property type="protein sequence ID" value="PCE66684.1"/>
    <property type="molecule type" value="Genomic_DNA"/>
</dbReference>
<dbReference type="InterPro" id="IPR052742">
    <property type="entry name" value="Mito_N-acetyltransferase"/>
</dbReference>
<dbReference type="PROSITE" id="PS51186">
    <property type="entry name" value="GNAT"/>
    <property type="match status" value="1"/>
</dbReference>
<dbReference type="RefSeq" id="WP_097442205.1">
    <property type="nucleotide sequence ID" value="NZ_NBWU01000001.1"/>
</dbReference>
<dbReference type="OrthoDB" id="5319888at2"/>
<evidence type="ECO:0000259" key="1">
    <source>
        <dbReference type="PROSITE" id="PS51186"/>
    </source>
</evidence>
<evidence type="ECO:0000313" key="3">
    <source>
        <dbReference type="Proteomes" id="UP000219559"/>
    </source>
</evidence>
<dbReference type="GO" id="GO:0016747">
    <property type="term" value="F:acyltransferase activity, transferring groups other than amino-acyl groups"/>
    <property type="evidence" value="ECO:0007669"/>
    <property type="project" value="InterPro"/>
</dbReference>
<dbReference type="Proteomes" id="UP000219559">
    <property type="component" value="Unassembled WGS sequence"/>
</dbReference>
<keyword evidence="3" id="KW-1185">Reference proteome</keyword>
<dbReference type="Pfam" id="PF00583">
    <property type="entry name" value="Acetyltransf_1"/>
    <property type="match status" value="1"/>
</dbReference>
<dbReference type="PANTHER" id="PTHR43138">
    <property type="entry name" value="ACETYLTRANSFERASE, GNAT FAMILY"/>
    <property type="match status" value="1"/>
</dbReference>
<sequence>MDNNSSKGSIRKARASDYDTLWEIFQAVIQTEDTYVFPKNTSKEALTEHWLAPYMHTYVYEDAGQVLGTYIIKSNQTGLGDHVANASYMVHPKASGKGIGSALCAHSLTQAKTLGFTTMQFNLVVETNTRAIALWQRFGFTIMATIPKAFRHAQLGLVGAHIIYRPL</sequence>
<dbReference type="InterPro" id="IPR016181">
    <property type="entry name" value="Acyl_CoA_acyltransferase"/>
</dbReference>
<accession>A0A2A4GF84</accession>
<dbReference type="SUPFAM" id="SSF55729">
    <property type="entry name" value="Acyl-CoA N-acyltransferases (Nat)"/>
    <property type="match status" value="1"/>
</dbReference>
<protein>
    <submittedName>
        <fullName evidence="2">GNAT family N-acetyltransferase</fullName>
    </submittedName>
</protein>
<gene>
    <name evidence="2" type="ORF">B7P33_05170</name>
</gene>
<feature type="domain" description="N-acetyltransferase" evidence="1">
    <location>
        <begin position="8"/>
        <end position="167"/>
    </location>
</feature>
<comment type="caution">
    <text evidence="2">The sequence shown here is derived from an EMBL/GenBank/DDBJ whole genome shotgun (WGS) entry which is preliminary data.</text>
</comment>
<dbReference type="InterPro" id="IPR000182">
    <property type="entry name" value="GNAT_dom"/>
</dbReference>
<dbReference type="Gene3D" id="3.40.630.30">
    <property type="match status" value="1"/>
</dbReference>
<dbReference type="CDD" id="cd04301">
    <property type="entry name" value="NAT_SF"/>
    <property type="match status" value="1"/>
</dbReference>
<keyword evidence="2" id="KW-0808">Transferase</keyword>
<reference evidence="2 3" key="1">
    <citation type="submission" date="2017-04" db="EMBL/GenBank/DDBJ databases">
        <title>A new member of the family Flavobacteriaceae isolated from ascidians.</title>
        <authorList>
            <person name="Chen L."/>
        </authorList>
    </citation>
    <scope>NUCLEOTIDE SEQUENCE [LARGE SCALE GENOMIC DNA]</scope>
    <source>
        <strain evidence="2 3">HQA918</strain>
    </source>
</reference>
<organism evidence="2 3">
    <name type="scientific">Sediminicola luteus</name>
    <dbReference type="NCBI Taxonomy" id="319238"/>
    <lineage>
        <taxon>Bacteria</taxon>
        <taxon>Pseudomonadati</taxon>
        <taxon>Bacteroidota</taxon>
        <taxon>Flavobacteriia</taxon>
        <taxon>Flavobacteriales</taxon>
        <taxon>Flavobacteriaceae</taxon>
        <taxon>Sediminicola</taxon>
    </lineage>
</organism>
<dbReference type="PANTHER" id="PTHR43138:SF1">
    <property type="entry name" value="N-ACETYLTRANSFERASE ACA1"/>
    <property type="match status" value="1"/>
</dbReference>
<proteinExistence type="predicted"/>